<evidence type="ECO:0000313" key="2">
    <source>
        <dbReference type="Proteomes" id="UP000186455"/>
    </source>
</evidence>
<reference evidence="1 2" key="1">
    <citation type="submission" date="2015-06" db="EMBL/GenBank/DDBJ databases">
        <title>Cloning and characterization of the uncialamcin biosynthetic gene cluster.</title>
        <authorList>
            <person name="Yan X."/>
            <person name="Huang T."/>
            <person name="Ge H."/>
            <person name="Shen B."/>
        </authorList>
    </citation>
    <scope>NUCLEOTIDE SEQUENCE [LARGE SCALE GENOMIC DNA]</scope>
    <source>
        <strain evidence="1 2">DCA2648</strain>
    </source>
</reference>
<gene>
    <name evidence="1" type="ORF">AB852_28440</name>
</gene>
<name>A0A1Q4V166_9ACTN</name>
<comment type="caution">
    <text evidence="1">The sequence shown here is derived from an EMBL/GenBank/DDBJ whole genome shotgun (WGS) entry which is preliminary data.</text>
</comment>
<organism evidence="1 2">
    <name type="scientific">Streptomyces uncialis</name>
    <dbReference type="NCBI Taxonomy" id="1048205"/>
    <lineage>
        <taxon>Bacteria</taxon>
        <taxon>Bacillati</taxon>
        <taxon>Actinomycetota</taxon>
        <taxon>Actinomycetes</taxon>
        <taxon>Kitasatosporales</taxon>
        <taxon>Streptomycetaceae</taxon>
        <taxon>Streptomyces</taxon>
    </lineage>
</organism>
<sequence>MVVGGSETENAEEVAPKVAEVVAEVIRETAVNPDAAKRLPVISNSEDNCHPLQGGSKPGSGAVIWFAWNYGRPVDLEQRLQERGFENITVWSQHEDGLPPRVTSW</sequence>
<proteinExistence type="predicted"/>
<accession>A0A1Q4V166</accession>
<dbReference type="AlphaFoldDB" id="A0A1Q4V166"/>
<evidence type="ECO:0000313" key="1">
    <source>
        <dbReference type="EMBL" id="OKH91489.1"/>
    </source>
</evidence>
<keyword evidence="2" id="KW-1185">Reference proteome</keyword>
<dbReference type="Proteomes" id="UP000186455">
    <property type="component" value="Unassembled WGS sequence"/>
</dbReference>
<dbReference type="EMBL" id="LFBV01000009">
    <property type="protein sequence ID" value="OKH91489.1"/>
    <property type="molecule type" value="Genomic_DNA"/>
</dbReference>
<protein>
    <submittedName>
        <fullName evidence="1">Uncharacterized protein</fullName>
    </submittedName>
</protein>